<evidence type="ECO:0008006" key="3">
    <source>
        <dbReference type="Google" id="ProtNLM"/>
    </source>
</evidence>
<organism evidence="1 2">
    <name type="scientific">Plesiocystis pacifica SIR-1</name>
    <dbReference type="NCBI Taxonomy" id="391625"/>
    <lineage>
        <taxon>Bacteria</taxon>
        <taxon>Pseudomonadati</taxon>
        <taxon>Myxococcota</taxon>
        <taxon>Polyangia</taxon>
        <taxon>Nannocystales</taxon>
        <taxon>Nannocystaceae</taxon>
        <taxon>Plesiocystis</taxon>
    </lineage>
</organism>
<dbReference type="SUPFAM" id="SSF56925">
    <property type="entry name" value="OMPA-like"/>
    <property type="match status" value="1"/>
</dbReference>
<evidence type="ECO:0000313" key="1">
    <source>
        <dbReference type="EMBL" id="EDM74421.1"/>
    </source>
</evidence>
<dbReference type="EMBL" id="ABCS01000131">
    <property type="protein sequence ID" value="EDM74421.1"/>
    <property type="molecule type" value="Genomic_DNA"/>
</dbReference>
<comment type="caution">
    <text evidence="1">The sequence shown here is derived from an EMBL/GenBank/DDBJ whole genome shotgun (WGS) entry which is preliminary data.</text>
</comment>
<gene>
    <name evidence="1" type="ORF">PPSIR1_27808</name>
</gene>
<dbReference type="InterPro" id="IPR011250">
    <property type="entry name" value="OMP/PagP_B-barrel"/>
</dbReference>
<protein>
    <recommendedName>
        <fullName evidence="3">Outer membrane protein beta-barrel domain-containing protein</fullName>
    </recommendedName>
</protein>
<proteinExistence type="predicted"/>
<reference evidence="1 2" key="1">
    <citation type="submission" date="2007-06" db="EMBL/GenBank/DDBJ databases">
        <authorList>
            <person name="Shimkets L."/>
            <person name="Ferriera S."/>
            <person name="Johnson J."/>
            <person name="Kravitz S."/>
            <person name="Beeson K."/>
            <person name="Sutton G."/>
            <person name="Rogers Y.-H."/>
            <person name="Friedman R."/>
            <person name="Frazier M."/>
            <person name="Venter J.C."/>
        </authorList>
    </citation>
    <scope>NUCLEOTIDE SEQUENCE [LARGE SCALE GENOMIC DNA]</scope>
    <source>
        <strain evidence="1 2">SIR-1</strain>
    </source>
</reference>
<keyword evidence="2" id="KW-1185">Reference proteome</keyword>
<accession>A6GI77</accession>
<evidence type="ECO:0000313" key="2">
    <source>
        <dbReference type="Proteomes" id="UP000005801"/>
    </source>
</evidence>
<dbReference type="AlphaFoldDB" id="A6GI77"/>
<name>A6GI77_9BACT</name>
<dbReference type="Proteomes" id="UP000005801">
    <property type="component" value="Unassembled WGS sequence"/>
</dbReference>
<sequence length="203" mass="21694">MLAAAAVGLGGGEAQAKGGGGFDQGGYIMGTPGSVSIPVDTDDFFDLDPTFGWGFGGGYMFAEGKLFKATIGGVFEHSLVIFDDLDYDDLGGHLVRFMPEARIGAGTNKVWGYGLMGGGVAVVNVNWRNDFFDLDGRESAPGFNMQLGGGVQAIVYKNLFIGGEFDVDLGFFFEDDDDQFGSPRDDDFTIHTVSIEAIIGWYF</sequence>